<feature type="compositionally biased region" description="Basic residues" evidence="1">
    <location>
        <begin position="186"/>
        <end position="196"/>
    </location>
</feature>
<sequence length="336" mass="35545">GSLSPARTRPAARRARRGARRRARDRPAERGRSARPDRLAARPRAVSVELRRAAGSAGTRHRPRGRDPREARGGPAGRAQRRRGGARFDRAAPQPPARPRPAPARAPDAVARATRHAAARALHGRAAGHRHGGPALRRLRTAAGDRRLPQAHPGPGRADPRHGAGSTSRCAVAAARADEARDAAAHRSRGRAPPPRRARDDRRRPAGAARATGAGASSASSAAARHARGPAPRRALADAAARAARAGAESGRAGRAVGNSVADRAVRVRRPEPAAELRGRVGLLSVHAGDLARPRRLRAARLPRPEGRAGPPRGAAVERRPRRAQLGLRLARRDHL</sequence>
<protein>
    <submittedName>
        <fullName evidence="2">Uncharacterized protein</fullName>
    </submittedName>
</protein>
<name>A0A6J4SE47_9ACTN</name>
<evidence type="ECO:0000256" key="1">
    <source>
        <dbReference type="SAM" id="MobiDB-lite"/>
    </source>
</evidence>
<evidence type="ECO:0000313" key="2">
    <source>
        <dbReference type="EMBL" id="CAA9489400.1"/>
    </source>
</evidence>
<organism evidence="2">
    <name type="scientific">uncultured Solirubrobacteraceae bacterium</name>
    <dbReference type="NCBI Taxonomy" id="1162706"/>
    <lineage>
        <taxon>Bacteria</taxon>
        <taxon>Bacillati</taxon>
        <taxon>Actinomycetota</taxon>
        <taxon>Thermoleophilia</taxon>
        <taxon>Solirubrobacterales</taxon>
        <taxon>Solirubrobacteraceae</taxon>
        <taxon>environmental samples</taxon>
    </lineage>
</organism>
<feature type="compositionally biased region" description="Basic and acidic residues" evidence="1">
    <location>
        <begin position="176"/>
        <end position="185"/>
    </location>
</feature>
<accession>A0A6J4SE47</accession>
<dbReference type="EMBL" id="CADCVQ010000059">
    <property type="protein sequence ID" value="CAA9489400.1"/>
    <property type="molecule type" value="Genomic_DNA"/>
</dbReference>
<gene>
    <name evidence="2" type="ORF">AVDCRST_MAG67-1251</name>
</gene>
<dbReference type="AlphaFoldDB" id="A0A6J4SE47"/>
<feature type="compositionally biased region" description="Basic residues" evidence="1">
    <location>
        <begin position="113"/>
        <end position="140"/>
    </location>
</feature>
<feature type="region of interest" description="Disordered" evidence="1">
    <location>
        <begin position="295"/>
        <end position="336"/>
    </location>
</feature>
<feature type="region of interest" description="Disordered" evidence="1">
    <location>
        <begin position="1"/>
        <end position="259"/>
    </location>
</feature>
<feature type="compositionally biased region" description="Basic and acidic residues" evidence="1">
    <location>
        <begin position="25"/>
        <end position="40"/>
    </location>
</feature>
<feature type="non-terminal residue" evidence="2">
    <location>
        <position position="336"/>
    </location>
</feature>
<reference evidence="2" key="1">
    <citation type="submission" date="2020-02" db="EMBL/GenBank/DDBJ databases">
        <authorList>
            <person name="Meier V. D."/>
        </authorList>
    </citation>
    <scope>NUCLEOTIDE SEQUENCE</scope>
    <source>
        <strain evidence="2">AVDCRST_MAG67</strain>
    </source>
</reference>
<feature type="compositionally biased region" description="Low complexity" evidence="1">
    <location>
        <begin position="206"/>
        <end position="256"/>
    </location>
</feature>
<proteinExistence type="predicted"/>
<feature type="compositionally biased region" description="Pro residues" evidence="1">
    <location>
        <begin position="93"/>
        <end position="104"/>
    </location>
</feature>
<feature type="non-terminal residue" evidence="2">
    <location>
        <position position="1"/>
    </location>
</feature>
<feature type="compositionally biased region" description="Basic residues" evidence="1">
    <location>
        <begin position="10"/>
        <end position="24"/>
    </location>
</feature>